<reference evidence="2 3" key="1">
    <citation type="submission" date="2023-04" db="EMBL/GenBank/DDBJ databases">
        <title>Genome of Basidiobolus ranarum AG-B5.</title>
        <authorList>
            <person name="Stajich J.E."/>
            <person name="Carter-House D."/>
            <person name="Gryganskyi A."/>
        </authorList>
    </citation>
    <scope>NUCLEOTIDE SEQUENCE [LARGE SCALE GENOMIC DNA]</scope>
    <source>
        <strain evidence="2 3">AG-B5</strain>
    </source>
</reference>
<evidence type="ECO:0000313" key="2">
    <source>
        <dbReference type="EMBL" id="KAK9711523.1"/>
    </source>
</evidence>
<keyword evidence="3" id="KW-1185">Reference proteome</keyword>
<organism evidence="2 3">
    <name type="scientific">Basidiobolus ranarum</name>
    <dbReference type="NCBI Taxonomy" id="34480"/>
    <lineage>
        <taxon>Eukaryota</taxon>
        <taxon>Fungi</taxon>
        <taxon>Fungi incertae sedis</taxon>
        <taxon>Zoopagomycota</taxon>
        <taxon>Entomophthoromycotina</taxon>
        <taxon>Basidiobolomycetes</taxon>
        <taxon>Basidiobolales</taxon>
        <taxon>Basidiobolaceae</taxon>
        <taxon>Basidiobolus</taxon>
    </lineage>
</organism>
<gene>
    <name evidence="2" type="ORF">K7432_007764</name>
</gene>
<evidence type="ECO:0000256" key="1">
    <source>
        <dbReference type="SAM" id="MobiDB-lite"/>
    </source>
</evidence>
<feature type="compositionally biased region" description="Basic and acidic residues" evidence="1">
    <location>
        <begin position="123"/>
        <end position="134"/>
    </location>
</feature>
<sequence length="193" mass="21819">MPKNITGHIGTSSFKNNAYSSDLTLTEKNTSTEVGCFAKLVTDRTIMDLIPHHHFSIAQPMPSDKGKSREVEYGKRNKAEKETGKRDKAEEETGKRDKAEKETGKRDKAEKENGQRGNAEEETGQRDKAEKETRIQTSNFNDFDEASVDHWVVDLEMQKNTAHSLEVLNHKQRADDHNLSHQFKTVASVHIGV</sequence>
<evidence type="ECO:0000313" key="3">
    <source>
        <dbReference type="Proteomes" id="UP001479436"/>
    </source>
</evidence>
<comment type="caution">
    <text evidence="2">The sequence shown here is derived from an EMBL/GenBank/DDBJ whole genome shotgun (WGS) entry which is preliminary data.</text>
</comment>
<feature type="compositionally biased region" description="Basic and acidic residues" evidence="1">
    <location>
        <begin position="64"/>
        <end position="114"/>
    </location>
</feature>
<name>A0ABR2VZM5_9FUNG</name>
<proteinExistence type="predicted"/>
<accession>A0ABR2VZM5</accession>
<protein>
    <submittedName>
        <fullName evidence="2">Uncharacterized protein</fullName>
    </submittedName>
</protein>
<dbReference type="Proteomes" id="UP001479436">
    <property type="component" value="Unassembled WGS sequence"/>
</dbReference>
<feature type="region of interest" description="Disordered" evidence="1">
    <location>
        <begin position="56"/>
        <end position="141"/>
    </location>
</feature>
<dbReference type="EMBL" id="JASJQH010007275">
    <property type="protein sequence ID" value="KAK9711523.1"/>
    <property type="molecule type" value="Genomic_DNA"/>
</dbReference>